<evidence type="ECO:0000313" key="2">
    <source>
        <dbReference type="EMBL" id="KAK6001402.1"/>
    </source>
</evidence>
<dbReference type="PANTHER" id="PTHR47843:SF2">
    <property type="entry name" value="BTB DOMAIN-CONTAINING PROTEIN"/>
    <property type="match status" value="1"/>
</dbReference>
<gene>
    <name evidence="2" type="ORF">QM012_002733</name>
</gene>
<evidence type="ECO:0000313" key="3">
    <source>
        <dbReference type="Proteomes" id="UP001341245"/>
    </source>
</evidence>
<feature type="domain" description="BTB" evidence="1">
    <location>
        <begin position="21"/>
        <end position="79"/>
    </location>
</feature>
<keyword evidence="3" id="KW-1185">Reference proteome</keyword>
<proteinExistence type="predicted"/>
<dbReference type="SUPFAM" id="SSF54695">
    <property type="entry name" value="POZ domain"/>
    <property type="match status" value="1"/>
</dbReference>
<dbReference type="Pfam" id="PF00651">
    <property type="entry name" value="BTB"/>
    <property type="match status" value="1"/>
</dbReference>
<dbReference type="EMBL" id="JASGXD010000014">
    <property type="protein sequence ID" value="KAK6001402.1"/>
    <property type="molecule type" value="Genomic_DNA"/>
</dbReference>
<dbReference type="PANTHER" id="PTHR47843">
    <property type="entry name" value="BTB DOMAIN-CONTAINING PROTEIN-RELATED"/>
    <property type="match status" value="1"/>
</dbReference>
<organism evidence="2 3">
    <name type="scientific">Aureobasidium pullulans</name>
    <name type="common">Black yeast</name>
    <name type="synonym">Pullularia pullulans</name>
    <dbReference type="NCBI Taxonomy" id="5580"/>
    <lineage>
        <taxon>Eukaryota</taxon>
        <taxon>Fungi</taxon>
        <taxon>Dikarya</taxon>
        <taxon>Ascomycota</taxon>
        <taxon>Pezizomycotina</taxon>
        <taxon>Dothideomycetes</taxon>
        <taxon>Dothideomycetidae</taxon>
        <taxon>Dothideales</taxon>
        <taxon>Saccotheciaceae</taxon>
        <taxon>Aureobasidium</taxon>
    </lineage>
</organism>
<protein>
    <recommendedName>
        <fullName evidence="1">BTB domain-containing protein</fullName>
    </recommendedName>
</protein>
<evidence type="ECO:0000259" key="1">
    <source>
        <dbReference type="PROSITE" id="PS50097"/>
    </source>
</evidence>
<comment type="caution">
    <text evidence="2">The sequence shown here is derived from an EMBL/GenBank/DDBJ whole genome shotgun (WGS) entry which is preliminary data.</text>
</comment>
<dbReference type="PROSITE" id="PS50097">
    <property type="entry name" value="BTB"/>
    <property type="match status" value="1"/>
</dbReference>
<accession>A0ABR0TB99</accession>
<dbReference type="Gene3D" id="3.30.710.10">
    <property type="entry name" value="Potassium Channel Kv1.1, Chain A"/>
    <property type="match status" value="1"/>
</dbReference>
<dbReference type="Proteomes" id="UP001341245">
    <property type="component" value="Unassembled WGS sequence"/>
</dbReference>
<dbReference type="InterPro" id="IPR011333">
    <property type="entry name" value="SKP1/BTB/POZ_sf"/>
</dbReference>
<reference evidence="2 3" key="1">
    <citation type="submission" date="2023-11" db="EMBL/GenBank/DDBJ databases">
        <title>Draft genome sequence and annotation of the polyextremotolerant black yeast-like fungus Aureobasidium pullulans NRRL 62042.</title>
        <authorList>
            <person name="Dielentheis-Frenken M.R.E."/>
            <person name="Wibberg D."/>
            <person name="Blank L.M."/>
            <person name="Tiso T."/>
        </authorList>
    </citation>
    <scope>NUCLEOTIDE SEQUENCE [LARGE SCALE GENOMIC DNA]</scope>
    <source>
        <strain evidence="2 3">NRRL 62042</strain>
    </source>
</reference>
<sequence>MASSSGSQGVSLSSINLLYSPMVTVRVGPDKQEFGVHKELLRFHSTYFAKALSGKFVEAQTRIVELEDIHPLLCKVFLA</sequence>
<dbReference type="CDD" id="cd18186">
    <property type="entry name" value="BTB_POZ_ZBTB_KLHL-like"/>
    <property type="match status" value="1"/>
</dbReference>
<name>A0ABR0TB99_AURPU</name>
<dbReference type="InterPro" id="IPR000210">
    <property type="entry name" value="BTB/POZ_dom"/>
</dbReference>